<accession>A0ABP0EA78</accession>
<evidence type="ECO:0000313" key="1">
    <source>
        <dbReference type="EMBL" id="CAK7902935.1"/>
    </source>
</evidence>
<proteinExistence type="predicted"/>
<dbReference type="EMBL" id="OZ004256">
    <property type="protein sequence ID" value="CAK7902935.1"/>
    <property type="molecule type" value="Genomic_DNA"/>
</dbReference>
<dbReference type="Proteomes" id="UP001497600">
    <property type="component" value="Chromosome D"/>
</dbReference>
<name>A0ABP0EA78_9ASCO</name>
<evidence type="ECO:0000313" key="2">
    <source>
        <dbReference type="Proteomes" id="UP001497600"/>
    </source>
</evidence>
<keyword evidence="2" id="KW-1185">Reference proteome</keyword>
<reference evidence="1 2" key="1">
    <citation type="submission" date="2024-01" db="EMBL/GenBank/DDBJ databases">
        <authorList>
            <consortium name="Genoscope - CEA"/>
            <person name="William W."/>
        </authorList>
    </citation>
    <scope>NUCLEOTIDE SEQUENCE [LARGE SCALE GENOMIC DNA]</scope>
    <source>
        <strain evidence="1 2">29B2s-10</strain>
    </source>
</reference>
<gene>
    <name evidence="1" type="ORF">CAAN4_D02256</name>
</gene>
<protein>
    <submittedName>
        <fullName evidence="1">Uncharacterized protein</fullName>
    </submittedName>
</protein>
<organism evidence="1 2">
    <name type="scientific">[Candida] anglica</name>
    <dbReference type="NCBI Taxonomy" id="148631"/>
    <lineage>
        <taxon>Eukaryota</taxon>
        <taxon>Fungi</taxon>
        <taxon>Dikarya</taxon>
        <taxon>Ascomycota</taxon>
        <taxon>Saccharomycotina</taxon>
        <taxon>Pichiomycetes</taxon>
        <taxon>Debaryomycetaceae</taxon>
        <taxon>Kurtzmaniella</taxon>
    </lineage>
</organism>
<sequence>MSGERESENDSNDVEVVCAKISRQYNTGLDYDPGLLELQPVVPMGYGIGHSEYTAAIVYNLLDLSTSHAACRPYKDEPMIPFIEFCSHFLQPKLRSANGKYLSLVVIYIYI</sequence>